<dbReference type="InterPro" id="IPR015406">
    <property type="entry name" value="GpJ_CSF"/>
</dbReference>
<feature type="domain" description="Tip attachment protein J second Ig-like" evidence="4">
    <location>
        <begin position="230"/>
        <end position="332"/>
    </location>
</feature>
<dbReference type="Proteomes" id="UP000092247">
    <property type="component" value="Unassembled WGS sequence"/>
</dbReference>
<feature type="region of interest" description="Disordered" evidence="1">
    <location>
        <begin position="209"/>
        <end position="228"/>
    </location>
</feature>
<dbReference type="Pfam" id="PF24489">
    <property type="entry name" value="Ig_J_second"/>
    <property type="match status" value="1"/>
</dbReference>
<dbReference type="AlphaFoldDB" id="A0A1B8HDA9"/>
<dbReference type="EMBL" id="LZEX01000013">
    <property type="protein sequence ID" value="OBU07064.1"/>
    <property type="molecule type" value="Genomic_DNA"/>
</dbReference>
<evidence type="ECO:0000256" key="1">
    <source>
        <dbReference type="SAM" id="MobiDB-lite"/>
    </source>
</evidence>
<evidence type="ECO:0000313" key="5">
    <source>
        <dbReference type="EMBL" id="OBU07064.1"/>
    </source>
</evidence>
<dbReference type="PANTHER" id="PTHR36251">
    <property type="entry name" value="FELS-1 PROPHAGE HOST SPECIFICITY PROTEIN-RELATED"/>
    <property type="match status" value="1"/>
</dbReference>
<feature type="domain" description="Tip attachment protein J Fn3-1" evidence="3">
    <location>
        <begin position="129"/>
        <end position="228"/>
    </location>
</feature>
<accession>A0A1B8HDA9</accession>
<sequence>MADNDWVAAQIGGRILSVDRENKTLLLDRDIEKPVNGDAYVSLIDGSGMPKTIKVIGYPAGNQIIPEAIPEGIAQHSVWALTLPSLRRRLFRAVSLVDNGDGSFTVTAVQHAPEKEAIVDKGAVFEPKPDTPASGFIPPVENLTVEITSDNEAWQAEAAWNSPYALRGMAYHLKLLMGERIAGTAMTKDSFYRFSGMPEGYYTLVVTPQNDRGQKGEPASTEFSVNPPEAPSQIDVAPGYFSLSVVPRTAGRNSLRNQYEFWFSEAQINDHRKIESAASYLGNGSMWVIQGSNLKAGQRYFIYVRSINIVGKSDFTEGSGIPESHAGDILQQASRDFQQSDVIKQLNNDIGYLSSAKKLHDQNIKNLNAGLKLTDNRNKSDIKGLKDKLQRSDDAASQIKSDFSNKLTKNQQDLGRVVGDLRAQGNKITEIKSSDNSNKSEIRGLKERLQSNDVAVSNLKSEVNNKLRQNSQDIDRITNDILTQNNLIKTHKREMTSATSKNISEINRIERAYTNKERSWSQTISEVKSSVGEMKSSVLSNTNSITTLNRTFSQSEQQVQAALKSQEAVINTKTTAMFEQNSNGYALHSVNAGIRVHGIEHKAGMVIGAEVSRGKVKTSIGFSADNFAFYNPATKSMDLFMYIKNGQVFMRESFINKAWLNSVVVSNKMESDNYIPGKKGFILDAKKNSFEMNANEGGSSLSFNGSGLCLRDSNGNIRIEIGLKEDDDESDYDWSEDDE</sequence>
<organism evidence="5 6">
    <name type="scientific">Morganella psychrotolerans</name>
    <dbReference type="NCBI Taxonomy" id="368603"/>
    <lineage>
        <taxon>Bacteria</taxon>
        <taxon>Pseudomonadati</taxon>
        <taxon>Pseudomonadota</taxon>
        <taxon>Gammaproteobacteria</taxon>
        <taxon>Enterobacterales</taxon>
        <taxon>Morganellaceae</taxon>
        <taxon>Morganella</taxon>
    </lineage>
</organism>
<evidence type="ECO:0000259" key="4">
    <source>
        <dbReference type="Pfam" id="PF24489"/>
    </source>
</evidence>
<comment type="caution">
    <text evidence="5">The sequence shown here is derived from an EMBL/GenBank/DDBJ whole genome shotgun (WGS) entry which is preliminary data.</text>
</comment>
<protein>
    <submittedName>
        <fullName evidence="5">Uncharacterized protein</fullName>
    </submittedName>
</protein>
<evidence type="ECO:0000259" key="2">
    <source>
        <dbReference type="Pfam" id="PF09327"/>
    </source>
</evidence>
<evidence type="ECO:0000313" key="6">
    <source>
        <dbReference type="Proteomes" id="UP000092247"/>
    </source>
</evidence>
<dbReference type="InterPro" id="IPR055383">
    <property type="entry name" value="FN3-1_GpJ"/>
</dbReference>
<evidence type="ECO:0000259" key="3">
    <source>
        <dbReference type="Pfam" id="PF24421"/>
    </source>
</evidence>
<dbReference type="InterPro" id="IPR053171">
    <property type="entry name" value="Viral_Tip_Attach_Protein"/>
</dbReference>
<gene>
    <name evidence="5" type="ORF">AYY17_19395</name>
</gene>
<dbReference type="RefSeq" id="WP_067423619.1">
    <property type="nucleotide sequence ID" value="NZ_LZEX01000013.1"/>
</dbReference>
<dbReference type="Pfam" id="PF09327">
    <property type="entry name" value="Phage_Tail_Tip"/>
    <property type="match status" value="1"/>
</dbReference>
<dbReference type="InterPro" id="IPR057587">
    <property type="entry name" value="GpJ_Ig_second"/>
</dbReference>
<dbReference type="Pfam" id="PF24421">
    <property type="entry name" value="Ig_J"/>
    <property type="match status" value="1"/>
</dbReference>
<dbReference type="PANTHER" id="PTHR36251:SF2">
    <property type="entry name" value="GIFSY-2 PROPHAGE HOST SPECIFICITY PROTEIN J, PHAGE LAMBDA"/>
    <property type="match status" value="1"/>
</dbReference>
<proteinExistence type="predicted"/>
<name>A0A1B8HDA9_9GAMM</name>
<reference evidence="5 6" key="1">
    <citation type="submission" date="2016-06" db="EMBL/GenBank/DDBJ databases">
        <authorList>
            <person name="Kjaerup R.B."/>
            <person name="Dalgaard T.S."/>
            <person name="Juul-Madsen H.R."/>
        </authorList>
    </citation>
    <scope>NUCLEOTIDE SEQUENCE [LARGE SCALE GENOMIC DNA]</scope>
    <source>
        <strain evidence="5 6">GCSL-Mp3</strain>
    </source>
</reference>
<feature type="domain" description="Tip attachment protein J central straight fiber" evidence="2">
    <location>
        <begin position="570"/>
        <end position="698"/>
    </location>
</feature>